<evidence type="ECO:0000313" key="3">
    <source>
        <dbReference type="Proteomes" id="UP000054166"/>
    </source>
</evidence>
<dbReference type="HOGENOM" id="CLU_2528245_0_0_1"/>
<sequence length="84" mass="9408">MVSRVKATLLGPTSIGHSSLPPCPSDKLTAGIRVSRLFDSHAYRSISATRCNDRREFSPRSRLQNNNAEPMKAKGKRKGKREQR</sequence>
<organism evidence="2 3">
    <name type="scientific">Piloderma croceum (strain F 1598)</name>
    <dbReference type="NCBI Taxonomy" id="765440"/>
    <lineage>
        <taxon>Eukaryota</taxon>
        <taxon>Fungi</taxon>
        <taxon>Dikarya</taxon>
        <taxon>Basidiomycota</taxon>
        <taxon>Agaricomycotina</taxon>
        <taxon>Agaricomycetes</taxon>
        <taxon>Agaricomycetidae</taxon>
        <taxon>Atheliales</taxon>
        <taxon>Atheliaceae</taxon>
        <taxon>Piloderma</taxon>
    </lineage>
</organism>
<dbReference type="AlphaFoldDB" id="A0A0C3CLG0"/>
<feature type="region of interest" description="Disordered" evidence="1">
    <location>
        <begin position="1"/>
        <end position="25"/>
    </location>
</feature>
<feature type="compositionally biased region" description="Basic residues" evidence="1">
    <location>
        <begin position="73"/>
        <end position="84"/>
    </location>
</feature>
<evidence type="ECO:0000313" key="2">
    <source>
        <dbReference type="EMBL" id="KIM90502.1"/>
    </source>
</evidence>
<dbReference type="EMBL" id="KN832973">
    <property type="protein sequence ID" value="KIM90502.1"/>
    <property type="molecule type" value="Genomic_DNA"/>
</dbReference>
<dbReference type="Proteomes" id="UP000054166">
    <property type="component" value="Unassembled WGS sequence"/>
</dbReference>
<evidence type="ECO:0000256" key="1">
    <source>
        <dbReference type="SAM" id="MobiDB-lite"/>
    </source>
</evidence>
<name>A0A0C3CLG0_PILCF</name>
<reference evidence="2 3" key="1">
    <citation type="submission" date="2014-04" db="EMBL/GenBank/DDBJ databases">
        <authorList>
            <consortium name="DOE Joint Genome Institute"/>
            <person name="Kuo A."/>
            <person name="Tarkka M."/>
            <person name="Buscot F."/>
            <person name="Kohler A."/>
            <person name="Nagy L.G."/>
            <person name="Floudas D."/>
            <person name="Copeland A."/>
            <person name="Barry K.W."/>
            <person name="Cichocki N."/>
            <person name="Veneault-Fourrey C."/>
            <person name="LaButti K."/>
            <person name="Lindquist E.A."/>
            <person name="Lipzen A."/>
            <person name="Lundell T."/>
            <person name="Morin E."/>
            <person name="Murat C."/>
            <person name="Sun H."/>
            <person name="Tunlid A."/>
            <person name="Henrissat B."/>
            <person name="Grigoriev I.V."/>
            <person name="Hibbett D.S."/>
            <person name="Martin F."/>
            <person name="Nordberg H.P."/>
            <person name="Cantor M.N."/>
            <person name="Hua S.X."/>
        </authorList>
    </citation>
    <scope>NUCLEOTIDE SEQUENCE [LARGE SCALE GENOMIC DNA]</scope>
    <source>
        <strain evidence="2 3">F 1598</strain>
    </source>
</reference>
<feature type="region of interest" description="Disordered" evidence="1">
    <location>
        <begin position="53"/>
        <end position="84"/>
    </location>
</feature>
<protein>
    <submittedName>
        <fullName evidence="2">Uncharacterized protein</fullName>
    </submittedName>
</protein>
<reference evidence="3" key="2">
    <citation type="submission" date="2015-01" db="EMBL/GenBank/DDBJ databases">
        <title>Evolutionary Origins and Diversification of the Mycorrhizal Mutualists.</title>
        <authorList>
            <consortium name="DOE Joint Genome Institute"/>
            <consortium name="Mycorrhizal Genomics Consortium"/>
            <person name="Kohler A."/>
            <person name="Kuo A."/>
            <person name="Nagy L.G."/>
            <person name="Floudas D."/>
            <person name="Copeland A."/>
            <person name="Barry K.W."/>
            <person name="Cichocki N."/>
            <person name="Veneault-Fourrey C."/>
            <person name="LaButti K."/>
            <person name="Lindquist E.A."/>
            <person name="Lipzen A."/>
            <person name="Lundell T."/>
            <person name="Morin E."/>
            <person name="Murat C."/>
            <person name="Riley R."/>
            <person name="Ohm R."/>
            <person name="Sun H."/>
            <person name="Tunlid A."/>
            <person name="Henrissat B."/>
            <person name="Grigoriev I.V."/>
            <person name="Hibbett D.S."/>
            <person name="Martin F."/>
        </authorList>
    </citation>
    <scope>NUCLEOTIDE SEQUENCE [LARGE SCALE GENOMIC DNA]</scope>
    <source>
        <strain evidence="3">F 1598</strain>
    </source>
</reference>
<accession>A0A0C3CLG0</accession>
<keyword evidence="3" id="KW-1185">Reference proteome</keyword>
<dbReference type="InParanoid" id="A0A0C3CLG0"/>
<proteinExistence type="predicted"/>
<gene>
    <name evidence="2" type="ORF">PILCRDRAFT_812248</name>
</gene>